<feature type="region of interest" description="Disordered" evidence="1">
    <location>
        <begin position="39"/>
        <end position="70"/>
    </location>
</feature>
<evidence type="ECO:0000313" key="3">
    <source>
        <dbReference type="Proteomes" id="UP001630127"/>
    </source>
</evidence>
<evidence type="ECO:0000256" key="1">
    <source>
        <dbReference type="SAM" id="MobiDB-lite"/>
    </source>
</evidence>
<dbReference type="Proteomes" id="UP001630127">
    <property type="component" value="Unassembled WGS sequence"/>
</dbReference>
<name>A0ABD3A8T8_9GENT</name>
<proteinExistence type="predicted"/>
<accession>A0ABD3A8T8</accession>
<organism evidence="2 3">
    <name type="scientific">Cinchona calisaya</name>
    <dbReference type="NCBI Taxonomy" id="153742"/>
    <lineage>
        <taxon>Eukaryota</taxon>
        <taxon>Viridiplantae</taxon>
        <taxon>Streptophyta</taxon>
        <taxon>Embryophyta</taxon>
        <taxon>Tracheophyta</taxon>
        <taxon>Spermatophyta</taxon>
        <taxon>Magnoliopsida</taxon>
        <taxon>eudicotyledons</taxon>
        <taxon>Gunneridae</taxon>
        <taxon>Pentapetalae</taxon>
        <taxon>asterids</taxon>
        <taxon>lamiids</taxon>
        <taxon>Gentianales</taxon>
        <taxon>Rubiaceae</taxon>
        <taxon>Cinchonoideae</taxon>
        <taxon>Cinchoneae</taxon>
        <taxon>Cinchona</taxon>
    </lineage>
</organism>
<feature type="compositionally biased region" description="Basic residues" evidence="1">
    <location>
        <begin position="61"/>
        <end position="70"/>
    </location>
</feature>
<dbReference type="AlphaFoldDB" id="A0ABD3A8T8"/>
<reference evidence="2 3" key="1">
    <citation type="submission" date="2024-11" db="EMBL/GenBank/DDBJ databases">
        <title>A near-complete genome assembly of Cinchona calisaya.</title>
        <authorList>
            <person name="Lian D.C."/>
            <person name="Zhao X.W."/>
            <person name="Wei L."/>
        </authorList>
    </citation>
    <scope>NUCLEOTIDE SEQUENCE [LARGE SCALE GENOMIC DNA]</scope>
    <source>
        <tissue evidence="2">Nenye</tissue>
    </source>
</reference>
<keyword evidence="3" id="KW-1185">Reference proteome</keyword>
<evidence type="ECO:0000313" key="2">
    <source>
        <dbReference type="EMBL" id="KAL3528215.1"/>
    </source>
</evidence>
<sequence>MSVYKDYELGSNWKVHPISDGKCETRKKGGEKREIEKMTQEREKLGEMGDGWRDLKEGSRGRRRPGKRKR</sequence>
<feature type="compositionally biased region" description="Basic and acidic residues" evidence="1">
    <location>
        <begin position="39"/>
        <end position="60"/>
    </location>
</feature>
<dbReference type="EMBL" id="JBJUIK010000005">
    <property type="protein sequence ID" value="KAL3528215.1"/>
    <property type="molecule type" value="Genomic_DNA"/>
</dbReference>
<comment type="caution">
    <text evidence="2">The sequence shown here is derived from an EMBL/GenBank/DDBJ whole genome shotgun (WGS) entry which is preliminary data.</text>
</comment>
<gene>
    <name evidence="2" type="ORF">ACH5RR_012871</name>
</gene>
<protein>
    <submittedName>
        <fullName evidence="2">Uncharacterized protein</fullName>
    </submittedName>
</protein>